<feature type="compositionally biased region" description="Basic and acidic residues" evidence="1">
    <location>
        <begin position="1112"/>
        <end position="1121"/>
    </location>
</feature>
<dbReference type="Proteomes" id="UP001165121">
    <property type="component" value="Unassembled WGS sequence"/>
</dbReference>
<feature type="compositionally biased region" description="Polar residues" evidence="1">
    <location>
        <begin position="1126"/>
        <end position="1136"/>
    </location>
</feature>
<comment type="caution">
    <text evidence="2">The sequence shown here is derived from an EMBL/GenBank/DDBJ whole genome shotgun (WGS) entry which is preliminary data.</text>
</comment>
<evidence type="ECO:0000313" key="2">
    <source>
        <dbReference type="EMBL" id="GMF48501.1"/>
    </source>
</evidence>
<dbReference type="Gene3D" id="2.30.30.140">
    <property type="match status" value="1"/>
</dbReference>
<name>A0A9W7D0S9_9STRA</name>
<keyword evidence="3" id="KW-1185">Reference proteome</keyword>
<evidence type="ECO:0000256" key="1">
    <source>
        <dbReference type="SAM" id="MobiDB-lite"/>
    </source>
</evidence>
<accession>A0A9W7D0S9</accession>
<dbReference type="SUPFAM" id="SSF48403">
    <property type="entry name" value="Ankyrin repeat"/>
    <property type="match status" value="1"/>
</dbReference>
<dbReference type="CDD" id="cd04508">
    <property type="entry name" value="Tudor_SF"/>
    <property type="match status" value="1"/>
</dbReference>
<dbReference type="InterPro" id="IPR036770">
    <property type="entry name" value="Ankyrin_rpt-contain_sf"/>
</dbReference>
<sequence>MLHRLPSKQSVKKIERDRGVIRVGMSDNELPPRAQELIKCFVNFPDRVRYYLDATEREGFEFSEYVPWISQLCAPAYEEVVALIEDPENAYIHPSFIRLLFRDNTYKDLRNRNIRLVDALAAGSSRQVLEEFFKYLPELSAEDRARSFLLLASEIPSSGIYQDENDDRIEWQNTIVASFTTSPRIFRPQLLLASSIIGHKPMVTLLLGDIATDDDPAPNIDAVEAECLIEAATNQHFQIVQGLLAGGRFSNGNETRWDAVVQSLEMSCTNGSADITDILLPHYLSYCSVISSCGVHHPRLLRLALSNWHFEIVEMLLECDPRGTICNMMELIDTLREEVSQSAQGPAAPSEMLSIVIGEENDEMGDLVLWDAAALARGVSSKNKTLVKFLVSHVEFCSEALQAAMETAQNIGNEELVDIISAGLQKVTDQYAELEDAEHKSTDSSFSPFSSSVVSVNDDWDAGEQLLFDSIDEHDTRLIRTIDGVESPTCSVKPQDVDRLQSTIDFVALRTASFEEVKRMIHTAIQYVVLKKTKTTQENFPSYYAEVEDGETGNSKDAVLDHSVKVGKRAIQDYTYERFTDDDKVEPEEIIHDSMFRHVEIQDNLSDNDAESDEVKTESHHNYELDDFSCLQQVKMDKDPLLSHPREFEGGMLKTIQNDTSDRSAKFQTDAALVTEYNTLTDLEQCNDTHTAATQLLVLQFSSNTVNQMLCDGKLAAVQHAVKNQTQGAVLEPSEAILLSNGSAHQSVIKSEFADCGPCSDVAVVEVLKVEIFKNISYVDENTPGIPARGVEPLAEDVPVQGDDNSIRDVVPCESFSETLIEGTFSPQTMDFVLDDGLKSVQEGVGSADANLEVKNCAEVASQDRQVAETLSTSVLQCSVGSAPVNGFGSAGDNTDNSVMVNLTSGTSVRVDYSPEINSDNGSNTTIYTAQARLLQPQPTDSLARSPSISPTRSTIICPVKWIEHAIDTSEASILKAASSAPLHEGDRVEVHYKGRSVLLPGVVSFCHPSGVYDVIYEDGEEETCVSRDFIHLIESPQDATGLTVQSETEGDNDTTLCAGISGPFQPTQMSYESYLNGTSRHKYDGTSNDTTFLANNILLQKPDQLGSGDNNNDRDERGEADISAVSDSTRNSRGIQSKGGLPSFNLNLLGDNNTVGRGLSSERKGKTHVNCVSPSCKSASSMKQSADAFILL</sequence>
<dbReference type="OrthoDB" id="129290at2759"/>
<protein>
    <submittedName>
        <fullName evidence="2">Unnamed protein product</fullName>
    </submittedName>
</protein>
<gene>
    <name evidence="2" type="ORF">Pfra01_001875800</name>
</gene>
<dbReference type="Gene3D" id="1.25.40.20">
    <property type="entry name" value="Ankyrin repeat-containing domain"/>
    <property type="match status" value="1"/>
</dbReference>
<evidence type="ECO:0000313" key="3">
    <source>
        <dbReference type="Proteomes" id="UP001165121"/>
    </source>
</evidence>
<reference evidence="2" key="1">
    <citation type="submission" date="2023-04" db="EMBL/GenBank/DDBJ databases">
        <title>Phytophthora fragariaefolia NBRC 109709.</title>
        <authorList>
            <person name="Ichikawa N."/>
            <person name="Sato H."/>
            <person name="Tonouchi N."/>
        </authorList>
    </citation>
    <scope>NUCLEOTIDE SEQUENCE</scope>
    <source>
        <strain evidence="2">NBRC 109709</strain>
    </source>
</reference>
<feature type="region of interest" description="Disordered" evidence="1">
    <location>
        <begin position="1102"/>
        <end position="1143"/>
    </location>
</feature>
<organism evidence="2 3">
    <name type="scientific">Phytophthora fragariaefolia</name>
    <dbReference type="NCBI Taxonomy" id="1490495"/>
    <lineage>
        <taxon>Eukaryota</taxon>
        <taxon>Sar</taxon>
        <taxon>Stramenopiles</taxon>
        <taxon>Oomycota</taxon>
        <taxon>Peronosporomycetes</taxon>
        <taxon>Peronosporales</taxon>
        <taxon>Peronosporaceae</taxon>
        <taxon>Phytophthora</taxon>
    </lineage>
</organism>
<dbReference type="EMBL" id="BSXT01002374">
    <property type="protein sequence ID" value="GMF48501.1"/>
    <property type="molecule type" value="Genomic_DNA"/>
</dbReference>
<dbReference type="AlphaFoldDB" id="A0A9W7D0S9"/>
<proteinExistence type="predicted"/>